<reference evidence="1 2" key="1">
    <citation type="submission" date="2017-08" db="EMBL/GenBank/DDBJ databases">
        <title>Complete genome of Colwellia sp. NB097-1, a psychrophile bacterium ioslated from Bering Sea.</title>
        <authorList>
            <person name="Chen X."/>
        </authorList>
    </citation>
    <scope>NUCLEOTIDE SEQUENCE [LARGE SCALE GENOMIC DNA]</scope>
    <source>
        <strain evidence="1 2">NB097-1</strain>
    </source>
</reference>
<dbReference type="SUPFAM" id="SSF52151">
    <property type="entry name" value="FabD/lysophospholipase-like"/>
    <property type="match status" value="1"/>
</dbReference>
<dbReference type="EMBL" id="CP020465">
    <property type="protein sequence ID" value="ASP50017.1"/>
    <property type="molecule type" value="Genomic_DNA"/>
</dbReference>
<dbReference type="Proteomes" id="UP000202259">
    <property type="component" value="Chromosome"/>
</dbReference>
<dbReference type="RefSeq" id="WP_081154506.1">
    <property type="nucleotide sequence ID" value="NZ_CP020465.1"/>
</dbReference>
<dbReference type="KEGG" id="cber:B5D82_13640"/>
<sequence>MLDIYCGSDALKTIQEQGFKQELFTTMLGASGGPKWFSLFGLDKYLFGEYFKDRSTELNLVGSSAGAFRFAALSQNDPVAAITRLATLYSETTYSVKANKQEITTKALALLEAVLGPNGSNEIINNPVFKAHFIVAKCRGLTSLEHKIPLMFGLISSMALNQVNRGLLAKQYQRYVYHHPKSQLTINDSFNFNTQHQALNHENLTSSLLASGSIPVVMEGIKDIIGSPKGMYRDGGIIDYHFDVDIKPTSGLTLYPHFSPTPKAGWFDKNLSRKVNAQYYKNTVMLVPSTEFIARLPYGKIPDRKDFIDLAPETRLKYWQTVLKESECLADEFAQRVSSVNTKNIKPIECC</sequence>
<evidence type="ECO:0000313" key="2">
    <source>
        <dbReference type="Proteomes" id="UP000202259"/>
    </source>
</evidence>
<dbReference type="AlphaFoldDB" id="A0A222GDR2"/>
<evidence type="ECO:0000313" key="1">
    <source>
        <dbReference type="EMBL" id="ASP50017.1"/>
    </source>
</evidence>
<evidence type="ECO:0008006" key="3">
    <source>
        <dbReference type="Google" id="ProtNLM"/>
    </source>
</evidence>
<protein>
    <recommendedName>
        <fullName evidence="3">Patatin-like phospholipase family protein</fullName>
    </recommendedName>
</protein>
<gene>
    <name evidence="1" type="ORF">B5D82_13640</name>
</gene>
<accession>A0A222GDR2</accession>
<dbReference type="InterPro" id="IPR016035">
    <property type="entry name" value="Acyl_Trfase/lysoPLipase"/>
</dbReference>
<keyword evidence="2" id="KW-1185">Reference proteome</keyword>
<dbReference type="OrthoDB" id="8586159at2"/>
<organism evidence="1 2">
    <name type="scientific">Cognaticolwellia beringensis</name>
    <dbReference type="NCBI Taxonomy" id="1967665"/>
    <lineage>
        <taxon>Bacteria</taxon>
        <taxon>Pseudomonadati</taxon>
        <taxon>Pseudomonadota</taxon>
        <taxon>Gammaproteobacteria</taxon>
        <taxon>Alteromonadales</taxon>
        <taxon>Colwelliaceae</taxon>
        <taxon>Cognaticolwellia</taxon>
    </lineage>
</organism>
<proteinExistence type="predicted"/>
<name>A0A222GDR2_9GAMM</name>